<dbReference type="Pfam" id="PF00534">
    <property type="entry name" value="Glycos_transf_1"/>
    <property type="match status" value="1"/>
</dbReference>
<dbReference type="PANTHER" id="PTHR46401">
    <property type="entry name" value="GLYCOSYLTRANSFERASE WBBK-RELATED"/>
    <property type="match status" value="1"/>
</dbReference>
<dbReference type="InterPro" id="IPR001296">
    <property type="entry name" value="Glyco_trans_1"/>
</dbReference>
<dbReference type="STRING" id="1802525.A2975_03140"/>
<name>A0A1F8BWP0_9BACT</name>
<dbReference type="Proteomes" id="UP000178429">
    <property type="component" value="Unassembled WGS sequence"/>
</dbReference>
<feature type="domain" description="Glycosyl transferase family 1" evidence="2">
    <location>
        <begin position="190"/>
        <end position="344"/>
    </location>
</feature>
<dbReference type="EMBL" id="MGHL01000023">
    <property type="protein sequence ID" value="OGM68487.1"/>
    <property type="molecule type" value="Genomic_DNA"/>
</dbReference>
<gene>
    <name evidence="3" type="ORF">A2975_03140</name>
</gene>
<dbReference type="AlphaFoldDB" id="A0A1F8BWP0"/>
<dbReference type="GO" id="GO:0016757">
    <property type="term" value="F:glycosyltransferase activity"/>
    <property type="evidence" value="ECO:0007669"/>
    <property type="project" value="InterPro"/>
</dbReference>
<dbReference type="Gene3D" id="3.40.50.2000">
    <property type="entry name" value="Glycogen Phosphorylase B"/>
    <property type="match status" value="2"/>
</dbReference>
<accession>A0A1F8BWP0</accession>
<sequence length="370" mass="42306">MKVALVHDYLKEYGGAERVLRVLADLFPQAPIYTAFLVKNSTAAKQFADRKIRQSSWAWLIKHGNLYSPLRFLLPSIWRSIDLSDYDLVITSCSGYIARGFVRGKKTKVIAYCHTPPRFLYGYQTSINWQKYWPVRVYALVVNHFLRLFDFTSAQEVDYWVVNSKNVAARVEKFYRRESTVIYPPVEVERLVKASQKVKKENYFFIAARLVGGKGLEQAVKAAVEVGVKLKIAGEQAGWAGTRKRLEELKSQNVELLGRVSDQELFNLYAKAKGFMALEKDVDFGMTPVEAMAAGTPVIALNSGGYRETVIDGKTGILVKNTKVRAIQRAMKRFNQIKWDKEALQTHAKKFSKERFKKEIKNFVKKLGLR</sequence>
<proteinExistence type="predicted"/>
<dbReference type="SUPFAM" id="SSF53756">
    <property type="entry name" value="UDP-Glycosyltransferase/glycogen phosphorylase"/>
    <property type="match status" value="1"/>
</dbReference>
<keyword evidence="1" id="KW-0808">Transferase</keyword>
<evidence type="ECO:0000259" key="2">
    <source>
        <dbReference type="Pfam" id="PF00534"/>
    </source>
</evidence>
<evidence type="ECO:0000313" key="3">
    <source>
        <dbReference type="EMBL" id="OGM68487.1"/>
    </source>
</evidence>
<evidence type="ECO:0000313" key="4">
    <source>
        <dbReference type="Proteomes" id="UP000178429"/>
    </source>
</evidence>
<evidence type="ECO:0000256" key="1">
    <source>
        <dbReference type="ARBA" id="ARBA00022679"/>
    </source>
</evidence>
<comment type="caution">
    <text evidence="3">The sequence shown here is derived from an EMBL/GenBank/DDBJ whole genome shotgun (WGS) entry which is preliminary data.</text>
</comment>
<protein>
    <recommendedName>
        <fullName evidence="2">Glycosyl transferase family 1 domain-containing protein</fullName>
    </recommendedName>
</protein>
<dbReference type="PANTHER" id="PTHR46401:SF2">
    <property type="entry name" value="GLYCOSYLTRANSFERASE WBBK-RELATED"/>
    <property type="match status" value="1"/>
</dbReference>
<reference evidence="3 4" key="1">
    <citation type="journal article" date="2016" name="Nat. Commun.">
        <title>Thousands of microbial genomes shed light on interconnected biogeochemical processes in an aquifer system.</title>
        <authorList>
            <person name="Anantharaman K."/>
            <person name="Brown C.T."/>
            <person name="Hug L.A."/>
            <person name="Sharon I."/>
            <person name="Castelle C.J."/>
            <person name="Probst A.J."/>
            <person name="Thomas B.C."/>
            <person name="Singh A."/>
            <person name="Wilkins M.J."/>
            <person name="Karaoz U."/>
            <person name="Brodie E.L."/>
            <person name="Williams K.H."/>
            <person name="Hubbard S.S."/>
            <person name="Banfield J.F."/>
        </authorList>
    </citation>
    <scope>NUCLEOTIDE SEQUENCE [LARGE SCALE GENOMIC DNA]</scope>
</reference>
<organism evidence="3 4">
    <name type="scientific">Candidatus Woesebacteria bacterium RIFCSPLOWO2_01_FULL_44_14</name>
    <dbReference type="NCBI Taxonomy" id="1802525"/>
    <lineage>
        <taxon>Bacteria</taxon>
        <taxon>Candidatus Woeseibacteriota</taxon>
    </lineage>
</organism>